<dbReference type="Gene3D" id="1.20.1610.10">
    <property type="entry name" value="alpha-1,2-mannosidases domains"/>
    <property type="match status" value="1"/>
</dbReference>
<organism evidence="3 4">
    <name type="scientific">Haloferula sargassicola</name>
    <dbReference type="NCBI Taxonomy" id="490096"/>
    <lineage>
        <taxon>Bacteria</taxon>
        <taxon>Pseudomonadati</taxon>
        <taxon>Verrucomicrobiota</taxon>
        <taxon>Verrucomicrobiia</taxon>
        <taxon>Verrucomicrobiales</taxon>
        <taxon>Verrucomicrobiaceae</taxon>
        <taxon>Haloferula</taxon>
    </lineage>
</organism>
<proteinExistence type="predicted"/>
<evidence type="ECO:0000259" key="1">
    <source>
        <dbReference type="Pfam" id="PF07971"/>
    </source>
</evidence>
<dbReference type="NCBIfam" id="TIGR01180">
    <property type="entry name" value="aman2_put"/>
    <property type="match status" value="1"/>
</dbReference>
<name>A0ABP9UMS4_9BACT</name>
<gene>
    <name evidence="3" type="ORF">Hsar01_02095</name>
</gene>
<accession>A0ABP9UMS4</accession>
<dbReference type="Proteomes" id="UP001476282">
    <property type="component" value="Unassembled WGS sequence"/>
</dbReference>
<sequence>MITKLLLFLPFLATLSPAEPRLVDQVNPFLGTAPVTKVEDIGFKPGFRVWAGLTYPGAALPNAMVQLSPITQFGSGAGYEYEDRTIRAFTHTNKGHWDLCHIPLLPVTGEVDPDDFASGFSHENEHASPGDYRVLLERYGIGVELTVTPRCGLHRYAFPEGAEKKLLLDLGVSNEQVRSWDFTQQGDHSFSGFQEARETVRFSATTSHTIRQVERLKAHDRELVLVSFEDEPGPLELRVGLSFVSEANAAANLEAETKGKSFDELRSAAAATWETLLSRIQVEDGSDRQRRLFYSSLYRSVLWPALRSDANGEYQVNGERRRKKTGYYATPALWDTYRNKLVLLGLLSPEVTGDIIQSMVERGERWGHMENYFHGDHAAAFVAGSYLRGIRNFDREAAYKLLLANAMEESHARPHLREYMENGYIFTPQKMNPGVETKANAGVTKTLEYAYDDYALSLLANEVGDETNAGLLEKRSKNYRHLFDPTTKLMRGRWSNGDWVEPFDPTFPYYEYMYREANAWNSSFFAPHDTQGLIALFGSPEALESQLDRLFSLPWNPEHIAMNINSFIGQYCHGNQPAHGFPYLYHFVGKPEKAQRVIDEAMDRFYGMDGGNTLAGMDDAGEMSAWYVFNAMGFYPYSPADPEYVVTVPVFTKVMLDFPGKPEVTVTKNGGGRAMISAKVGDENLVGWIVREKDLFEKRSMTVTTSEP</sequence>
<dbReference type="InterPro" id="IPR014718">
    <property type="entry name" value="GH-type_carb-bd"/>
</dbReference>
<evidence type="ECO:0000313" key="3">
    <source>
        <dbReference type="EMBL" id="GAA5482870.1"/>
    </source>
</evidence>
<feature type="domain" description="Glycosyl hydrolase family 92" evidence="1">
    <location>
        <begin position="248"/>
        <end position="702"/>
    </location>
</feature>
<dbReference type="InterPro" id="IPR008928">
    <property type="entry name" value="6-hairpin_glycosidase_sf"/>
</dbReference>
<dbReference type="InterPro" id="IPR041371">
    <property type="entry name" value="GH92_N"/>
</dbReference>
<dbReference type="InterPro" id="IPR005887">
    <property type="entry name" value="GH92_a_mannosidase_put"/>
</dbReference>
<dbReference type="SUPFAM" id="SSF48208">
    <property type="entry name" value="Six-hairpin glycosidases"/>
    <property type="match status" value="1"/>
</dbReference>
<dbReference type="InterPro" id="IPR012939">
    <property type="entry name" value="Glyco_hydro_92"/>
</dbReference>
<dbReference type="EMBL" id="BAABRI010000010">
    <property type="protein sequence ID" value="GAA5482870.1"/>
    <property type="molecule type" value="Genomic_DNA"/>
</dbReference>
<evidence type="ECO:0000313" key="4">
    <source>
        <dbReference type="Proteomes" id="UP001476282"/>
    </source>
</evidence>
<dbReference type="Pfam" id="PF07971">
    <property type="entry name" value="Glyco_hydro_92"/>
    <property type="match status" value="1"/>
</dbReference>
<protein>
    <recommendedName>
        <fullName evidence="5">Alpha-1,2-mannosidase</fullName>
    </recommendedName>
</protein>
<dbReference type="Pfam" id="PF17678">
    <property type="entry name" value="Glyco_hydro_92N"/>
    <property type="match status" value="1"/>
</dbReference>
<feature type="domain" description="Glycosyl hydrolase family 92 N-terminal" evidence="2">
    <location>
        <begin position="26"/>
        <end position="242"/>
    </location>
</feature>
<dbReference type="RefSeq" id="WP_353566998.1">
    <property type="nucleotide sequence ID" value="NZ_BAABRI010000010.1"/>
</dbReference>
<comment type="caution">
    <text evidence="3">The sequence shown here is derived from an EMBL/GenBank/DDBJ whole genome shotgun (WGS) entry which is preliminary data.</text>
</comment>
<dbReference type="Gene3D" id="1.20.1050.60">
    <property type="entry name" value="alpha-1,2-mannosidase"/>
    <property type="match status" value="1"/>
</dbReference>
<evidence type="ECO:0000259" key="2">
    <source>
        <dbReference type="Pfam" id="PF17678"/>
    </source>
</evidence>
<dbReference type="InterPro" id="IPR050883">
    <property type="entry name" value="PNGase"/>
</dbReference>
<dbReference type="Gene3D" id="3.30.2080.10">
    <property type="entry name" value="GH92 mannosidase domain"/>
    <property type="match status" value="1"/>
</dbReference>
<reference evidence="3 4" key="1">
    <citation type="submission" date="2024-02" db="EMBL/GenBank/DDBJ databases">
        <title>Haloferula sargassicola NBRC 104335.</title>
        <authorList>
            <person name="Ichikawa N."/>
            <person name="Katano-Makiyama Y."/>
            <person name="Hidaka K."/>
        </authorList>
    </citation>
    <scope>NUCLEOTIDE SEQUENCE [LARGE SCALE GENOMIC DNA]</scope>
    <source>
        <strain evidence="3 4">NBRC 104335</strain>
    </source>
</reference>
<dbReference type="PANTHER" id="PTHR12143">
    <property type="entry name" value="PEPTIDE N-GLYCANASE PNGASE -RELATED"/>
    <property type="match status" value="1"/>
</dbReference>
<keyword evidence="4" id="KW-1185">Reference proteome</keyword>
<dbReference type="PANTHER" id="PTHR12143:SF43">
    <property type="entry name" value="PUTATIVE-RELATED"/>
    <property type="match status" value="1"/>
</dbReference>
<evidence type="ECO:0008006" key="5">
    <source>
        <dbReference type="Google" id="ProtNLM"/>
    </source>
</evidence>
<dbReference type="Gene3D" id="2.70.98.10">
    <property type="match status" value="1"/>
</dbReference>